<dbReference type="GO" id="GO:0016787">
    <property type="term" value="F:hydrolase activity"/>
    <property type="evidence" value="ECO:0007669"/>
    <property type="project" value="UniProtKB-KW"/>
</dbReference>
<gene>
    <name evidence="1" type="ORF">RED65_06833</name>
</gene>
<keyword evidence="2" id="KW-1185">Reference proteome</keyword>
<reference evidence="1 2" key="1">
    <citation type="submission" date="2006-03" db="EMBL/GenBank/DDBJ databases">
        <authorList>
            <person name="Pinhassi J."/>
            <person name="Pedros-Alio C."/>
            <person name="Ferriera S."/>
            <person name="Johnson J."/>
            <person name="Kravitz S."/>
            <person name="Halpern A."/>
            <person name="Remington K."/>
            <person name="Beeson K."/>
            <person name="Tran B."/>
            <person name="Rogers Y.-H."/>
            <person name="Friedman R."/>
            <person name="Venter J.C."/>
        </authorList>
    </citation>
    <scope>NUCLEOTIDE SEQUENCE [LARGE SCALE GENOMIC DNA]</scope>
    <source>
        <strain evidence="1 2">RED65</strain>
    </source>
</reference>
<dbReference type="EMBL" id="AAQH01000006">
    <property type="protein sequence ID" value="EAT12590.1"/>
    <property type="molecule type" value="Genomic_DNA"/>
</dbReference>
<dbReference type="STRING" id="207949.RED65_06833"/>
<dbReference type="AlphaFoldDB" id="Q1N2S9"/>
<sequence length="24" mass="2726">MNMQNLLNQFLGQTYQNQAAQQAA</sequence>
<comment type="caution">
    <text evidence="1">The sequence shown here is derived from an EMBL/GenBank/DDBJ whole genome shotgun (WGS) entry which is preliminary data.</text>
</comment>
<evidence type="ECO:0000313" key="1">
    <source>
        <dbReference type="EMBL" id="EAT12590.1"/>
    </source>
</evidence>
<keyword evidence="1" id="KW-0378">Hydrolase</keyword>
<evidence type="ECO:0000313" key="2">
    <source>
        <dbReference type="Proteomes" id="UP000004263"/>
    </source>
</evidence>
<dbReference type="Proteomes" id="UP000004263">
    <property type="component" value="Unassembled WGS sequence"/>
</dbReference>
<dbReference type="EC" id="3.6.1.-" evidence="1"/>
<dbReference type="HOGENOM" id="CLU_3420816_0_0_6"/>
<name>Q1N2S9_9GAMM</name>
<protein>
    <submittedName>
        <fullName evidence="1">Ribosome-associated GTPase</fullName>
        <ecNumber evidence="1">3.6.1.-</ecNumber>
    </submittedName>
</protein>
<proteinExistence type="predicted"/>
<accession>Q1N2S9</accession>
<organism evidence="1 2">
    <name type="scientific">Bermanella marisrubri</name>
    <dbReference type="NCBI Taxonomy" id="207949"/>
    <lineage>
        <taxon>Bacteria</taxon>
        <taxon>Pseudomonadati</taxon>
        <taxon>Pseudomonadota</taxon>
        <taxon>Gammaproteobacteria</taxon>
        <taxon>Oceanospirillales</taxon>
        <taxon>Oceanospirillaceae</taxon>
        <taxon>Bermanella</taxon>
    </lineage>
</organism>